<dbReference type="GeneID" id="37012823"/>
<feature type="region of interest" description="Disordered" evidence="1">
    <location>
        <begin position="73"/>
        <end position="153"/>
    </location>
</feature>
<keyword evidence="4" id="KW-1185">Reference proteome</keyword>
<reference evidence="3 4" key="1">
    <citation type="journal article" date="2018" name="Mol. Biol. Evol.">
        <title>Broad Genomic Sampling Reveals a Smut Pathogenic Ancestry of the Fungal Clade Ustilaginomycotina.</title>
        <authorList>
            <person name="Kijpornyongpan T."/>
            <person name="Mondo S.J."/>
            <person name="Barry K."/>
            <person name="Sandor L."/>
            <person name="Lee J."/>
            <person name="Lipzen A."/>
            <person name="Pangilinan J."/>
            <person name="LaButti K."/>
            <person name="Hainaut M."/>
            <person name="Henrissat B."/>
            <person name="Grigoriev I.V."/>
            <person name="Spatafora J.W."/>
            <person name="Aime M.C."/>
        </authorList>
    </citation>
    <scope>NUCLEOTIDE SEQUENCE [LARGE SCALE GENOMIC DNA]</scope>
    <source>
        <strain evidence="3 4">MCA 4718</strain>
    </source>
</reference>
<feature type="signal peptide" evidence="2">
    <location>
        <begin position="1"/>
        <end position="20"/>
    </location>
</feature>
<accession>A0A316UCC7</accession>
<dbReference type="AlphaFoldDB" id="A0A316UCC7"/>
<evidence type="ECO:0000256" key="2">
    <source>
        <dbReference type="SAM" id="SignalP"/>
    </source>
</evidence>
<proteinExistence type="predicted"/>
<dbReference type="Proteomes" id="UP000245942">
    <property type="component" value="Unassembled WGS sequence"/>
</dbReference>
<sequence>MKLPYLAFILVLLSATIVAATSIADDVVHRSTTHKDPNSAGTVAFASTSRLAPRAGRDWRRKMKMKLKNCVACGAPPDSGSTSSGGGVLPYRSGTGGRSPLMSHGASTSRSRHASPDRAGTTRQGSPSSSNTVASPAAGHSHSGPADSITVRPDMRLPHRVDLRLIEGEYAVPFVVCPVNEQLGGSVSEIATPGLLLVRGTITSPEVFPYERVASHHHYTCAHDALAAPYRAAGAMRPQSLGNFEKSSDATTYKHDHRVAIHLFGRAIDEIVRHLGDCGEESAGQLPTQAQLPPSAIAPSKP</sequence>
<dbReference type="EMBL" id="KZ819322">
    <property type="protein sequence ID" value="PWN22887.1"/>
    <property type="molecule type" value="Genomic_DNA"/>
</dbReference>
<feature type="chain" id="PRO_5016244610" evidence="2">
    <location>
        <begin position="21"/>
        <end position="302"/>
    </location>
</feature>
<dbReference type="RefSeq" id="XP_025350047.1">
    <property type="nucleotide sequence ID" value="XM_025491089.1"/>
</dbReference>
<feature type="region of interest" description="Disordered" evidence="1">
    <location>
        <begin position="280"/>
        <end position="302"/>
    </location>
</feature>
<evidence type="ECO:0000313" key="4">
    <source>
        <dbReference type="Proteomes" id="UP000245942"/>
    </source>
</evidence>
<evidence type="ECO:0000313" key="3">
    <source>
        <dbReference type="EMBL" id="PWN22887.1"/>
    </source>
</evidence>
<gene>
    <name evidence="3" type="ORF">BCV69DRAFT_275766</name>
</gene>
<organism evidence="3 4">
    <name type="scientific">Pseudomicrostroma glucosiphilum</name>
    <dbReference type="NCBI Taxonomy" id="1684307"/>
    <lineage>
        <taxon>Eukaryota</taxon>
        <taxon>Fungi</taxon>
        <taxon>Dikarya</taxon>
        <taxon>Basidiomycota</taxon>
        <taxon>Ustilaginomycotina</taxon>
        <taxon>Exobasidiomycetes</taxon>
        <taxon>Microstromatales</taxon>
        <taxon>Microstromatales incertae sedis</taxon>
        <taxon>Pseudomicrostroma</taxon>
    </lineage>
</organism>
<protein>
    <submittedName>
        <fullName evidence="3">Uncharacterized protein</fullName>
    </submittedName>
</protein>
<keyword evidence="2" id="KW-0732">Signal</keyword>
<evidence type="ECO:0000256" key="1">
    <source>
        <dbReference type="SAM" id="MobiDB-lite"/>
    </source>
</evidence>
<name>A0A316UCC7_9BASI</name>
<feature type="compositionally biased region" description="Polar residues" evidence="1">
    <location>
        <begin position="121"/>
        <end position="134"/>
    </location>
</feature>